<protein>
    <submittedName>
        <fullName evidence="1">DUF4230 domain-containing protein</fullName>
    </submittedName>
</protein>
<dbReference type="EMBL" id="RDOJ01000006">
    <property type="protein sequence ID" value="RLZ10692.1"/>
    <property type="molecule type" value="Genomic_DNA"/>
</dbReference>
<dbReference type="RefSeq" id="WP_121934277.1">
    <property type="nucleotide sequence ID" value="NZ_RDOJ01000006.1"/>
</dbReference>
<dbReference type="AlphaFoldDB" id="A0A3L9MD87"/>
<name>A0A3L9MD87_9FLAO</name>
<dbReference type="OrthoDB" id="5700441at2"/>
<evidence type="ECO:0000313" key="1">
    <source>
        <dbReference type="EMBL" id="RLZ10692.1"/>
    </source>
</evidence>
<organism evidence="1 2">
    <name type="scientific">Faecalibacter macacae</name>
    <dbReference type="NCBI Taxonomy" id="1859289"/>
    <lineage>
        <taxon>Bacteria</taxon>
        <taxon>Pseudomonadati</taxon>
        <taxon>Bacteroidota</taxon>
        <taxon>Flavobacteriia</taxon>
        <taxon>Flavobacteriales</taxon>
        <taxon>Weeksellaceae</taxon>
        <taxon>Faecalibacter</taxon>
    </lineage>
</organism>
<dbReference type="Pfam" id="PF14014">
    <property type="entry name" value="DUF4230"/>
    <property type="match status" value="1"/>
</dbReference>
<evidence type="ECO:0000313" key="2">
    <source>
        <dbReference type="Proteomes" id="UP000275348"/>
    </source>
</evidence>
<dbReference type="InterPro" id="IPR025324">
    <property type="entry name" value="DUF4230"/>
</dbReference>
<comment type="caution">
    <text evidence="1">The sequence shown here is derived from an EMBL/GenBank/DDBJ whole genome shotgun (WGS) entry which is preliminary data.</text>
</comment>
<reference evidence="1 2" key="1">
    <citation type="submission" date="2018-10" db="EMBL/GenBank/DDBJ databases">
        <authorList>
            <person name="Chen X."/>
        </authorList>
    </citation>
    <scope>NUCLEOTIDE SEQUENCE [LARGE SCALE GENOMIC DNA]</scope>
    <source>
        <strain evidence="1 2">YIM 102668</strain>
    </source>
</reference>
<gene>
    <name evidence="1" type="ORF">EAH69_05985</name>
</gene>
<keyword evidence="2" id="KW-1185">Reference proteome</keyword>
<dbReference type="Proteomes" id="UP000275348">
    <property type="component" value="Unassembled WGS sequence"/>
</dbReference>
<proteinExistence type="predicted"/>
<accession>A0A3L9MD87</accession>
<sequence length="203" mass="23274">MKKTGLISIIAFILGSILTIWGVKSCEKKTYSEDSRVIAYQINKMNKMVVAEQSLSEIYTHTSKKSLPGLGSIYSADKKVTMLVNGKVQASYDLSKMEVELDSVNKKILIKSIPEVDLKVFPDVDFYDMDQSVFNKFEKSELNEIKKRGIAKMEEKIDRNKLKTEAHQQLIQNLSDIYQIAKIYGWEVEDKTIYATELKKIFL</sequence>